<sequence>MHVYPLPVFAPQITRKVRLSLSVSRSRTLRFLERWFLEGWATISPQYLPSILKAYP</sequence>
<dbReference type="EMBL" id="LKAM01000001">
    <property type="protein sequence ID" value="KUM50483.1"/>
    <property type="molecule type" value="Genomic_DNA"/>
</dbReference>
<evidence type="ECO:0000313" key="1">
    <source>
        <dbReference type="EMBL" id="KUM50483.1"/>
    </source>
</evidence>
<proteinExistence type="predicted"/>
<dbReference type="AlphaFoldDB" id="A0A117NIV1"/>
<keyword evidence="1" id="KW-0496">Mitochondrion</keyword>
<accession>A0A117NIV1</accession>
<organism evidence="1">
    <name type="scientific">Picea glauca</name>
    <name type="common">White spruce</name>
    <name type="synonym">Pinus glauca</name>
    <dbReference type="NCBI Taxonomy" id="3330"/>
    <lineage>
        <taxon>Eukaryota</taxon>
        <taxon>Viridiplantae</taxon>
        <taxon>Streptophyta</taxon>
        <taxon>Embryophyta</taxon>
        <taxon>Tracheophyta</taxon>
        <taxon>Spermatophyta</taxon>
        <taxon>Pinopsida</taxon>
        <taxon>Pinidae</taxon>
        <taxon>Conifers I</taxon>
        <taxon>Pinales</taxon>
        <taxon>Pinaceae</taxon>
        <taxon>Picea</taxon>
    </lineage>
</organism>
<gene>
    <name evidence="1" type="ORF">ABT39_MTgene326</name>
</gene>
<comment type="caution">
    <text evidence="1">The sequence shown here is derived from an EMBL/GenBank/DDBJ whole genome shotgun (WGS) entry which is preliminary data.</text>
</comment>
<protein>
    <submittedName>
        <fullName evidence="1">Uncharacterized protein</fullName>
    </submittedName>
</protein>
<geneLocation type="mitochondrion" evidence="1"/>
<reference evidence="1" key="1">
    <citation type="journal article" date="2015" name="Genome Biol. Evol.">
        <title>Organellar Genomes of White Spruce (Picea glauca): Assembly and Annotation.</title>
        <authorList>
            <person name="Jackman S.D."/>
            <person name="Warren R.L."/>
            <person name="Gibb E.A."/>
            <person name="Vandervalk B.P."/>
            <person name="Mohamadi H."/>
            <person name="Chu J."/>
            <person name="Raymond A."/>
            <person name="Pleasance S."/>
            <person name="Coope R."/>
            <person name="Wildung M.R."/>
            <person name="Ritland C.E."/>
            <person name="Bousquet J."/>
            <person name="Jones S.J."/>
            <person name="Bohlmann J."/>
            <person name="Birol I."/>
        </authorList>
    </citation>
    <scope>NUCLEOTIDE SEQUENCE [LARGE SCALE GENOMIC DNA]</scope>
    <source>
        <tissue evidence="1">Flushing bud</tissue>
    </source>
</reference>
<name>A0A117NIV1_PICGL</name>